<evidence type="ECO:0000313" key="8">
    <source>
        <dbReference type="Proteomes" id="UP001501116"/>
    </source>
</evidence>
<sequence length="228" mass="24486">MSSEQRITILMTGGQTLFREALRTTLTLERDFVVLGDPGDHVEATKMAAESRPDVILMEADNAADVSVKFTRLAGASPASRVIVLSADDDPALVRETLAMDASGYLTKNVSLLELVTAIRSVVNQTGRVVLSISKTSLAQLNGFDRGDRLSTREREILERVAQGLSNNQIAARLSIAEGTVKRHLHNVFVKLGAVSRIDAINKATHPDGPQGNGHHRPDNGGTVPGQC</sequence>
<dbReference type="PROSITE" id="PS50043">
    <property type="entry name" value="HTH_LUXR_2"/>
    <property type="match status" value="1"/>
</dbReference>
<dbReference type="PRINTS" id="PR00038">
    <property type="entry name" value="HTHLUXR"/>
</dbReference>
<evidence type="ECO:0000256" key="3">
    <source>
        <dbReference type="PROSITE-ProRule" id="PRU00169"/>
    </source>
</evidence>
<comment type="caution">
    <text evidence="3">Lacks conserved residue(s) required for the propagation of feature annotation.</text>
</comment>
<dbReference type="InterPro" id="IPR058245">
    <property type="entry name" value="NreC/VraR/RcsB-like_REC"/>
</dbReference>
<dbReference type="CDD" id="cd17535">
    <property type="entry name" value="REC_NarL-like"/>
    <property type="match status" value="1"/>
</dbReference>
<evidence type="ECO:0000313" key="7">
    <source>
        <dbReference type="EMBL" id="GAA1953644.1"/>
    </source>
</evidence>
<dbReference type="InterPro" id="IPR001789">
    <property type="entry name" value="Sig_transdc_resp-reg_receiver"/>
</dbReference>
<dbReference type="Proteomes" id="UP001501116">
    <property type="component" value="Unassembled WGS sequence"/>
</dbReference>
<organism evidence="7 8">
    <name type="scientific">Amycolatopsis minnesotensis</name>
    <dbReference type="NCBI Taxonomy" id="337894"/>
    <lineage>
        <taxon>Bacteria</taxon>
        <taxon>Bacillati</taxon>
        <taxon>Actinomycetota</taxon>
        <taxon>Actinomycetes</taxon>
        <taxon>Pseudonocardiales</taxon>
        <taxon>Pseudonocardiaceae</taxon>
        <taxon>Amycolatopsis</taxon>
    </lineage>
</organism>
<dbReference type="InterPro" id="IPR051015">
    <property type="entry name" value="EvgA-like"/>
</dbReference>
<feature type="domain" description="Response regulatory" evidence="6">
    <location>
        <begin position="8"/>
        <end position="123"/>
    </location>
</feature>
<evidence type="ECO:0000259" key="5">
    <source>
        <dbReference type="PROSITE" id="PS50043"/>
    </source>
</evidence>
<dbReference type="EMBL" id="BAAANN010000008">
    <property type="protein sequence ID" value="GAA1953644.1"/>
    <property type="molecule type" value="Genomic_DNA"/>
</dbReference>
<evidence type="ECO:0000256" key="4">
    <source>
        <dbReference type="SAM" id="MobiDB-lite"/>
    </source>
</evidence>
<protein>
    <submittedName>
        <fullName evidence="7">Response regulator transcription factor</fullName>
    </submittedName>
</protein>
<dbReference type="Pfam" id="PF00072">
    <property type="entry name" value="Response_reg"/>
    <property type="match status" value="1"/>
</dbReference>
<dbReference type="CDD" id="cd06170">
    <property type="entry name" value="LuxR_C_like"/>
    <property type="match status" value="1"/>
</dbReference>
<keyword evidence="1" id="KW-0597">Phosphoprotein</keyword>
<dbReference type="PROSITE" id="PS00622">
    <property type="entry name" value="HTH_LUXR_1"/>
    <property type="match status" value="1"/>
</dbReference>
<dbReference type="InterPro" id="IPR016032">
    <property type="entry name" value="Sig_transdc_resp-reg_C-effctor"/>
</dbReference>
<dbReference type="PANTHER" id="PTHR45566">
    <property type="entry name" value="HTH-TYPE TRANSCRIPTIONAL REGULATOR YHJB-RELATED"/>
    <property type="match status" value="1"/>
</dbReference>
<dbReference type="SMART" id="SM00421">
    <property type="entry name" value="HTH_LUXR"/>
    <property type="match status" value="1"/>
</dbReference>
<gene>
    <name evidence="7" type="ORF">GCM10009754_23590</name>
</gene>
<name>A0ABP5BXY5_9PSEU</name>
<feature type="domain" description="HTH luxR-type" evidence="5">
    <location>
        <begin position="143"/>
        <end position="208"/>
    </location>
</feature>
<dbReference type="Gene3D" id="3.40.50.2300">
    <property type="match status" value="1"/>
</dbReference>
<dbReference type="PROSITE" id="PS50110">
    <property type="entry name" value="RESPONSE_REGULATORY"/>
    <property type="match status" value="1"/>
</dbReference>
<dbReference type="Pfam" id="PF00196">
    <property type="entry name" value="GerE"/>
    <property type="match status" value="1"/>
</dbReference>
<dbReference type="InterPro" id="IPR011006">
    <property type="entry name" value="CheY-like_superfamily"/>
</dbReference>
<proteinExistence type="predicted"/>
<accession>A0ABP5BXY5</accession>
<keyword evidence="8" id="KW-1185">Reference proteome</keyword>
<evidence type="ECO:0000256" key="2">
    <source>
        <dbReference type="ARBA" id="ARBA00023125"/>
    </source>
</evidence>
<evidence type="ECO:0000259" key="6">
    <source>
        <dbReference type="PROSITE" id="PS50110"/>
    </source>
</evidence>
<dbReference type="PANTHER" id="PTHR45566:SF2">
    <property type="entry name" value="NARL SUBFAMILY"/>
    <property type="match status" value="1"/>
</dbReference>
<reference evidence="8" key="1">
    <citation type="journal article" date="2019" name="Int. J. Syst. Evol. Microbiol.">
        <title>The Global Catalogue of Microorganisms (GCM) 10K type strain sequencing project: providing services to taxonomists for standard genome sequencing and annotation.</title>
        <authorList>
            <consortium name="The Broad Institute Genomics Platform"/>
            <consortium name="The Broad Institute Genome Sequencing Center for Infectious Disease"/>
            <person name="Wu L."/>
            <person name="Ma J."/>
        </authorList>
    </citation>
    <scope>NUCLEOTIDE SEQUENCE [LARGE SCALE GENOMIC DNA]</scope>
    <source>
        <strain evidence="8">JCM 14545</strain>
    </source>
</reference>
<comment type="caution">
    <text evidence="7">The sequence shown here is derived from an EMBL/GenBank/DDBJ whole genome shotgun (WGS) entry which is preliminary data.</text>
</comment>
<dbReference type="SUPFAM" id="SSF52172">
    <property type="entry name" value="CheY-like"/>
    <property type="match status" value="1"/>
</dbReference>
<keyword evidence="2" id="KW-0238">DNA-binding</keyword>
<dbReference type="InterPro" id="IPR000792">
    <property type="entry name" value="Tscrpt_reg_LuxR_C"/>
</dbReference>
<dbReference type="SUPFAM" id="SSF46894">
    <property type="entry name" value="C-terminal effector domain of the bipartite response regulators"/>
    <property type="match status" value="1"/>
</dbReference>
<feature type="region of interest" description="Disordered" evidence="4">
    <location>
        <begin position="203"/>
        <end position="228"/>
    </location>
</feature>
<evidence type="ECO:0000256" key="1">
    <source>
        <dbReference type="ARBA" id="ARBA00022553"/>
    </source>
</evidence>